<evidence type="ECO:0000256" key="1">
    <source>
        <dbReference type="SAM" id="MobiDB-lite"/>
    </source>
</evidence>
<comment type="caution">
    <text evidence="2">The sequence shown here is derived from an EMBL/GenBank/DDBJ whole genome shotgun (WGS) entry which is preliminary data.</text>
</comment>
<dbReference type="AlphaFoldDB" id="A0AAV0AQE5"/>
<feature type="compositionally biased region" description="Basic and acidic residues" evidence="1">
    <location>
        <begin position="85"/>
        <end position="94"/>
    </location>
</feature>
<name>A0AAV0AQE5_PHAPC</name>
<accession>A0AAV0AQE5</accession>
<keyword evidence="3" id="KW-1185">Reference proteome</keyword>
<sequence length="166" mass="18460">MATPHLPPTASQARFNSLRSDSRVESLFDHVLHPDARENDDFLSSRAEKNLLLTKSRLKPGRAPLQPIDSQQRPSLDIYLPSNPDLRKAVDALSDRPASSMSSYPRGYRSNESKDALLPDSQASPPVYLNSFRSPVFHESANHLRRQIALEVKSHQPQPTAPSAGQ</sequence>
<evidence type="ECO:0000313" key="2">
    <source>
        <dbReference type="EMBL" id="CAH7670471.1"/>
    </source>
</evidence>
<proteinExistence type="predicted"/>
<protein>
    <submittedName>
        <fullName evidence="2">Expressed protein</fullName>
    </submittedName>
</protein>
<evidence type="ECO:0000313" key="3">
    <source>
        <dbReference type="Proteomes" id="UP001153365"/>
    </source>
</evidence>
<gene>
    <name evidence="2" type="ORF">PPACK8108_LOCUS5187</name>
</gene>
<organism evidence="2 3">
    <name type="scientific">Phakopsora pachyrhizi</name>
    <name type="common">Asian soybean rust disease fungus</name>
    <dbReference type="NCBI Taxonomy" id="170000"/>
    <lineage>
        <taxon>Eukaryota</taxon>
        <taxon>Fungi</taxon>
        <taxon>Dikarya</taxon>
        <taxon>Basidiomycota</taxon>
        <taxon>Pucciniomycotina</taxon>
        <taxon>Pucciniomycetes</taxon>
        <taxon>Pucciniales</taxon>
        <taxon>Phakopsoraceae</taxon>
        <taxon>Phakopsora</taxon>
    </lineage>
</organism>
<dbReference type="EMBL" id="CALTRL010000999">
    <property type="protein sequence ID" value="CAH7670471.1"/>
    <property type="molecule type" value="Genomic_DNA"/>
</dbReference>
<reference evidence="2" key="1">
    <citation type="submission" date="2022-06" db="EMBL/GenBank/DDBJ databases">
        <authorList>
            <consortium name="SYNGENTA / RWTH Aachen University"/>
        </authorList>
    </citation>
    <scope>NUCLEOTIDE SEQUENCE</scope>
</reference>
<dbReference type="Proteomes" id="UP001153365">
    <property type="component" value="Unassembled WGS sequence"/>
</dbReference>
<feature type="region of interest" description="Disordered" evidence="1">
    <location>
        <begin position="57"/>
        <end position="125"/>
    </location>
</feature>